<dbReference type="InterPro" id="IPR012340">
    <property type="entry name" value="NA-bd_OB-fold"/>
</dbReference>
<feature type="region of interest" description="Disordered" evidence="6">
    <location>
        <begin position="31"/>
        <end position="62"/>
    </location>
</feature>
<name>A0A091QTU3_MERNU</name>
<feature type="compositionally biased region" description="Basic and acidic residues" evidence="6">
    <location>
        <begin position="126"/>
        <end position="135"/>
    </location>
</feature>
<dbReference type="Gene3D" id="2.40.50.140">
    <property type="entry name" value="Nucleic acid-binding proteins"/>
    <property type="match status" value="1"/>
</dbReference>
<dbReference type="InterPro" id="IPR002059">
    <property type="entry name" value="CSP_DNA-bd"/>
</dbReference>
<feature type="non-terminal residue" evidence="9">
    <location>
        <position position="166"/>
    </location>
</feature>
<dbReference type="GO" id="GO:0008270">
    <property type="term" value="F:zinc ion binding"/>
    <property type="evidence" value="ECO:0007669"/>
    <property type="project" value="UniProtKB-KW"/>
</dbReference>
<feature type="region of interest" description="Disordered" evidence="6">
    <location>
        <begin position="104"/>
        <end position="166"/>
    </location>
</feature>
<evidence type="ECO:0000256" key="5">
    <source>
        <dbReference type="PROSITE-ProRule" id="PRU00047"/>
    </source>
</evidence>
<dbReference type="GO" id="GO:0005737">
    <property type="term" value="C:cytoplasm"/>
    <property type="evidence" value="ECO:0007669"/>
    <property type="project" value="TreeGrafter"/>
</dbReference>
<feature type="domain" description="CSD" evidence="8">
    <location>
        <begin position="1"/>
        <end position="36"/>
    </location>
</feature>
<dbReference type="SMART" id="SM00343">
    <property type="entry name" value="ZnF_C2HC"/>
    <property type="match status" value="2"/>
</dbReference>
<evidence type="ECO:0000313" key="10">
    <source>
        <dbReference type="Proteomes" id="UP000052967"/>
    </source>
</evidence>
<keyword evidence="10" id="KW-1185">Reference proteome</keyword>
<comment type="similarity">
    <text evidence="2">Belongs to the lin-28 family.</text>
</comment>
<dbReference type="GO" id="GO:0031054">
    <property type="term" value="P:pre-miRNA processing"/>
    <property type="evidence" value="ECO:0007669"/>
    <property type="project" value="TreeGrafter"/>
</dbReference>
<reference evidence="9 10" key="1">
    <citation type="submission" date="2014-04" db="EMBL/GenBank/DDBJ databases">
        <title>Genome evolution of avian class.</title>
        <authorList>
            <person name="Zhang G."/>
            <person name="Li C."/>
        </authorList>
    </citation>
    <scope>NUCLEOTIDE SEQUENCE [LARGE SCALE GENOMIC DNA]</scope>
    <source>
        <strain evidence="9">BGI_N331</strain>
    </source>
</reference>
<evidence type="ECO:0000256" key="6">
    <source>
        <dbReference type="SAM" id="MobiDB-lite"/>
    </source>
</evidence>
<dbReference type="Pfam" id="PF21890">
    <property type="entry name" value="Lin-28A-like_zf-CCHC_2"/>
    <property type="match status" value="1"/>
</dbReference>
<dbReference type="FunFam" id="4.10.60.10:FF:000007">
    <property type="entry name" value="Protein lin-28 homolog A"/>
    <property type="match status" value="1"/>
</dbReference>
<dbReference type="PROSITE" id="PS51857">
    <property type="entry name" value="CSD_2"/>
    <property type="match status" value="1"/>
</dbReference>
<feature type="compositionally biased region" description="Basic residues" evidence="6">
    <location>
        <begin position="49"/>
        <end position="60"/>
    </location>
</feature>
<protein>
    <submittedName>
        <fullName evidence="9">Protein lin-28 B</fullName>
    </submittedName>
</protein>
<dbReference type="PROSITE" id="PS50158">
    <property type="entry name" value="ZF_CCHC"/>
    <property type="match status" value="1"/>
</dbReference>
<organism evidence="9 10">
    <name type="scientific">Merops nubicus</name>
    <name type="common">Northern carmine bee-eater</name>
    <dbReference type="NCBI Taxonomy" id="57421"/>
    <lineage>
        <taxon>Eukaryota</taxon>
        <taxon>Metazoa</taxon>
        <taxon>Chordata</taxon>
        <taxon>Craniata</taxon>
        <taxon>Vertebrata</taxon>
        <taxon>Euteleostomi</taxon>
        <taxon>Archelosauria</taxon>
        <taxon>Archosauria</taxon>
        <taxon>Dinosauria</taxon>
        <taxon>Saurischia</taxon>
        <taxon>Theropoda</taxon>
        <taxon>Coelurosauria</taxon>
        <taxon>Aves</taxon>
        <taxon>Neognathae</taxon>
        <taxon>Neoaves</taxon>
        <taxon>Telluraves</taxon>
        <taxon>Coraciimorphae</taxon>
        <taxon>Coraciiformes</taxon>
        <taxon>Meropidae</taxon>
        <taxon>Merops</taxon>
    </lineage>
</organism>
<evidence type="ECO:0000313" key="9">
    <source>
        <dbReference type="EMBL" id="KFQ30995.1"/>
    </source>
</evidence>
<dbReference type="InterPro" id="IPR001878">
    <property type="entry name" value="Znf_CCHC"/>
</dbReference>
<evidence type="ECO:0000256" key="2">
    <source>
        <dbReference type="ARBA" id="ARBA00008840"/>
    </source>
</evidence>
<keyword evidence="4" id="KW-0943">RNA-mediated gene silencing</keyword>
<dbReference type="EMBL" id="KK707053">
    <property type="protein sequence ID" value="KFQ30995.1"/>
    <property type="molecule type" value="Genomic_DNA"/>
</dbReference>
<dbReference type="GO" id="GO:0003729">
    <property type="term" value="F:mRNA binding"/>
    <property type="evidence" value="ECO:0007669"/>
    <property type="project" value="TreeGrafter"/>
</dbReference>
<dbReference type="Proteomes" id="UP000052967">
    <property type="component" value="Unassembled WGS sequence"/>
</dbReference>
<dbReference type="PANTHER" id="PTHR46109">
    <property type="entry name" value="PROTEIN LIN-28"/>
    <property type="match status" value="1"/>
</dbReference>
<evidence type="ECO:0000256" key="4">
    <source>
        <dbReference type="ARBA" id="ARBA00023158"/>
    </source>
</evidence>
<feature type="compositionally biased region" description="Polar residues" evidence="6">
    <location>
        <begin position="104"/>
        <end position="122"/>
    </location>
</feature>
<keyword evidence="5" id="KW-0479">Metal-binding</keyword>
<dbReference type="GO" id="GO:0005730">
    <property type="term" value="C:nucleolus"/>
    <property type="evidence" value="ECO:0007669"/>
    <property type="project" value="UniProtKB-SubCell"/>
</dbReference>
<dbReference type="Pfam" id="PF00098">
    <property type="entry name" value="zf-CCHC"/>
    <property type="match status" value="1"/>
</dbReference>
<keyword evidence="5" id="KW-0862">Zinc</keyword>
<feature type="non-terminal residue" evidence="9">
    <location>
        <position position="1"/>
    </location>
</feature>
<dbReference type="SUPFAM" id="SSF57756">
    <property type="entry name" value="Retrovirus zinc finger-like domains"/>
    <property type="match status" value="1"/>
</dbReference>
<dbReference type="InterPro" id="IPR051373">
    <property type="entry name" value="Lin-28_RNA-binding"/>
</dbReference>
<dbReference type="Gene3D" id="4.10.60.10">
    <property type="entry name" value="Zinc finger, CCHC-type"/>
    <property type="match status" value="1"/>
</dbReference>
<feature type="domain" description="CCHC-type" evidence="7">
    <location>
        <begin position="63"/>
        <end position="77"/>
    </location>
</feature>
<sequence length="166" mass="18196">QSKLYMEGFRSLKEGEPVEFTFKKSSKGLESIRVTGPGGSPCLGSERRPKGKTVQKRKPKGDRCYNCGGLDHHAKECSLPPQPKKCHYCQSIMHMVANCPLKTVSQQPTSSQGRHGYSSPSCSQEGRSEISERSGRSPQEASSSKLSASPEEPSRKGPSVQKRKKT</sequence>
<keyword evidence="3" id="KW-0694">RNA-binding</keyword>
<keyword evidence="5" id="KW-0863">Zinc-finger</keyword>
<evidence type="ECO:0000259" key="7">
    <source>
        <dbReference type="PROSITE" id="PS50158"/>
    </source>
</evidence>
<dbReference type="PANTHER" id="PTHR46109:SF3">
    <property type="entry name" value="PROTEIN LIN-28 HOMOLOG B"/>
    <property type="match status" value="1"/>
</dbReference>
<dbReference type="InterPro" id="IPR036875">
    <property type="entry name" value="Znf_CCHC_sf"/>
</dbReference>
<evidence type="ECO:0000256" key="1">
    <source>
        <dbReference type="ARBA" id="ARBA00004604"/>
    </source>
</evidence>
<comment type="subcellular location">
    <subcellularLocation>
        <location evidence="1">Nucleus</location>
        <location evidence="1">Nucleolus</location>
    </subcellularLocation>
</comment>
<evidence type="ECO:0000259" key="8">
    <source>
        <dbReference type="PROSITE" id="PS51857"/>
    </source>
</evidence>
<evidence type="ECO:0000256" key="3">
    <source>
        <dbReference type="ARBA" id="ARBA00022884"/>
    </source>
</evidence>
<proteinExistence type="inferred from homology"/>
<accession>A0A091QTU3</accession>
<dbReference type="InterPro" id="IPR054081">
    <property type="entry name" value="Lin-28A-like_Znf-CCHC_2"/>
</dbReference>
<dbReference type="AlphaFoldDB" id="A0A091QTU3"/>
<gene>
    <name evidence="9" type="ORF">N331_03486</name>
</gene>